<dbReference type="NCBIfam" id="TIGR01126">
    <property type="entry name" value="pdi_dom"/>
    <property type="match status" value="2"/>
</dbReference>
<keyword evidence="16" id="KW-1185">Reference proteome</keyword>
<dbReference type="InterPro" id="IPR005792">
    <property type="entry name" value="Prot_disulphide_isomerase"/>
</dbReference>
<evidence type="ECO:0000256" key="5">
    <source>
        <dbReference type="ARBA" id="ARBA00022729"/>
    </source>
</evidence>
<feature type="compositionally biased region" description="Acidic residues" evidence="13">
    <location>
        <begin position="496"/>
        <end position="509"/>
    </location>
</feature>
<dbReference type="Gene3D" id="3.40.30.10">
    <property type="entry name" value="Glutaredoxin"/>
    <property type="match status" value="4"/>
</dbReference>
<dbReference type="Proteomes" id="UP001642483">
    <property type="component" value="Unassembled WGS sequence"/>
</dbReference>
<feature type="region of interest" description="Disordered" evidence="13">
    <location>
        <begin position="496"/>
        <end position="517"/>
    </location>
</feature>
<comment type="subcellular location">
    <subcellularLocation>
        <location evidence="2">Endoplasmic reticulum lumen</location>
    </subcellularLocation>
</comment>
<keyword evidence="9 12" id="KW-0413">Isomerase</keyword>
<evidence type="ECO:0000256" key="9">
    <source>
        <dbReference type="ARBA" id="ARBA00023235"/>
    </source>
</evidence>
<gene>
    <name evidence="15" type="ORF">CVLEPA_LOCUS29185</name>
</gene>
<dbReference type="SUPFAM" id="SSF52833">
    <property type="entry name" value="Thioredoxin-like"/>
    <property type="match status" value="4"/>
</dbReference>
<keyword evidence="7" id="KW-0256">Endoplasmic reticulum</keyword>
<evidence type="ECO:0000256" key="11">
    <source>
        <dbReference type="RuleBase" id="RU004208"/>
    </source>
</evidence>
<comment type="caution">
    <text evidence="15">The sequence shown here is derived from an EMBL/GenBank/DDBJ whole genome shotgun (WGS) entry which is preliminary data.</text>
</comment>
<feature type="domain" description="Thioredoxin" evidence="14">
    <location>
        <begin position="16"/>
        <end position="136"/>
    </location>
</feature>
<keyword evidence="5 12" id="KW-0732">Signal</keyword>
<protein>
    <recommendedName>
        <fullName evidence="4 12">Protein disulfide-isomerase</fullName>
        <ecNumber evidence="4 12">5.3.4.1</ecNumber>
    </recommendedName>
</protein>
<evidence type="ECO:0000256" key="13">
    <source>
        <dbReference type="SAM" id="MobiDB-lite"/>
    </source>
</evidence>
<dbReference type="Pfam" id="PF00085">
    <property type="entry name" value="Thioredoxin"/>
    <property type="match status" value="2"/>
</dbReference>
<dbReference type="CDD" id="cd02982">
    <property type="entry name" value="PDI_b'_family"/>
    <property type="match status" value="1"/>
</dbReference>
<evidence type="ECO:0000256" key="2">
    <source>
        <dbReference type="ARBA" id="ARBA00004319"/>
    </source>
</evidence>
<dbReference type="InterPro" id="IPR036249">
    <property type="entry name" value="Thioredoxin-like_sf"/>
</dbReference>
<dbReference type="EMBL" id="CAWYQH010000152">
    <property type="protein sequence ID" value="CAK8695988.1"/>
    <property type="molecule type" value="Genomic_DNA"/>
</dbReference>
<evidence type="ECO:0000259" key="14">
    <source>
        <dbReference type="PROSITE" id="PS51352"/>
    </source>
</evidence>
<keyword evidence="6" id="KW-0677">Repeat</keyword>
<dbReference type="InterPro" id="IPR017937">
    <property type="entry name" value="Thioredoxin_CS"/>
</dbReference>
<dbReference type="PANTHER" id="PTHR18929">
    <property type="entry name" value="PROTEIN DISULFIDE ISOMERASE"/>
    <property type="match status" value="1"/>
</dbReference>
<feature type="signal peptide" evidence="12">
    <location>
        <begin position="1"/>
        <end position="19"/>
    </location>
</feature>
<dbReference type="InterPro" id="IPR005788">
    <property type="entry name" value="PDI_thioredoxin-like_dom"/>
</dbReference>
<evidence type="ECO:0000256" key="12">
    <source>
        <dbReference type="RuleBase" id="RU361130"/>
    </source>
</evidence>
<name>A0ABP0GY19_CLALP</name>
<evidence type="ECO:0000256" key="1">
    <source>
        <dbReference type="ARBA" id="ARBA00001182"/>
    </source>
</evidence>
<dbReference type="PANTHER" id="PTHR18929:SF240">
    <property type="entry name" value="PROTEIN DISULFIDE-ISOMERASE"/>
    <property type="match status" value="1"/>
</dbReference>
<dbReference type="PROSITE" id="PS51352">
    <property type="entry name" value="THIOREDOXIN_2"/>
    <property type="match status" value="2"/>
</dbReference>
<evidence type="ECO:0000313" key="16">
    <source>
        <dbReference type="Proteomes" id="UP001642483"/>
    </source>
</evidence>
<evidence type="ECO:0000256" key="7">
    <source>
        <dbReference type="ARBA" id="ARBA00022824"/>
    </source>
</evidence>
<evidence type="ECO:0000256" key="6">
    <source>
        <dbReference type="ARBA" id="ARBA00022737"/>
    </source>
</evidence>
<sequence length="517" mass="58063">MNTFFKVFALCLLVNFVRCDDAPAVEEEEGVLVLNEKNFEYVLKNNEHVLVEFYAPWCGHCKSLAPEFAKAATQLNEEGSPIKLAKVDATVEADLAKKYEVRGYPTLKFMKNGNALEYQGGRQAPDIVSWLKKKTGPPCKVLASAEEVKSLKEGSDVVVIAHYEGPDHANFKNYENVAGAIDDVPFGVIYNPEVAASAEVEMNKVVIFKQFDEGRMDYDGDVTADADMTKFIKENQLRLVSEFTAETAPKIFGGEIQVHNLLFVSKASTEFNAHYTAFKEAAKQFKGKVLFIYIDTDQEDNKRVMEFFGLTDADIPDYRIIKMSENMAKFKPETKDLGTEAIVKFTNEVESGDAKRHLMSQDIPEDWNKNPVTVLVGKNFNEVALDKSKKVFVEFYAPWCGHCKALKPTWEKLGEKFKDNDDIVIAMMDSTANEVEGIEVQGFPTLKFFPSGEHEQALDYNGERSLDAMVEYVESNGVKVSEDVGDEEEIEEEMLDGEFGDELPEEVEAEMAGKDEL</sequence>
<evidence type="ECO:0000256" key="3">
    <source>
        <dbReference type="ARBA" id="ARBA00006347"/>
    </source>
</evidence>
<evidence type="ECO:0000256" key="10">
    <source>
        <dbReference type="ARBA" id="ARBA00023284"/>
    </source>
</evidence>
<dbReference type="CDD" id="cd02981">
    <property type="entry name" value="PDI_b_family"/>
    <property type="match status" value="1"/>
</dbReference>
<dbReference type="PROSITE" id="PS00194">
    <property type="entry name" value="THIOREDOXIN_1"/>
    <property type="match status" value="2"/>
</dbReference>
<evidence type="ECO:0000256" key="8">
    <source>
        <dbReference type="ARBA" id="ARBA00023157"/>
    </source>
</evidence>
<dbReference type="Pfam" id="PF13848">
    <property type="entry name" value="Thioredoxin_6"/>
    <property type="match status" value="1"/>
</dbReference>
<dbReference type="InterPro" id="IPR013766">
    <property type="entry name" value="Thioredoxin_domain"/>
</dbReference>
<feature type="chain" id="PRO_5045002732" description="Protein disulfide-isomerase" evidence="12">
    <location>
        <begin position="20"/>
        <end position="517"/>
    </location>
</feature>
<feature type="domain" description="Thioredoxin" evidence="14">
    <location>
        <begin position="349"/>
        <end position="478"/>
    </location>
</feature>
<dbReference type="EC" id="5.3.4.1" evidence="4 12"/>
<comment type="similarity">
    <text evidence="3 11">Belongs to the protein disulfide isomerase family.</text>
</comment>
<proteinExistence type="inferred from homology"/>
<organism evidence="15 16">
    <name type="scientific">Clavelina lepadiformis</name>
    <name type="common">Light-bulb sea squirt</name>
    <name type="synonym">Ascidia lepadiformis</name>
    <dbReference type="NCBI Taxonomy" id="159417"/>
    <lineage>
        <taxon>Eukaryota</taxon>
        <taxon>Metazoa</taxon>
        <taxon>Chordata</taxon>
        <taxon>Tunicata</taxon>
        <taxon>Ascidiacea</taxon>
        <taxon>Aplousobranchia</taxon>
        <taxon>Clavelinidae</taxon>
        <taxon>Clavelina</taxon>
    </lineage>
</organism>
<reference evidence="15 16" key="1">
    <citation type="submission" date="2024-02" db="EMBL/GenBank/DDBJ databases">
        <authorList>
            <person name="Daric V."/>
            <person name="Darras S."/>
        </authorList>
    </citation>
    <scope>NUCLEOTIDE SEQUENCE [LARGE SCALE GENOMIC DNA]</scope>
</reference>
<dbReference type="NCBIfam" id="TIGR01130">
    <property type="entry name" value="ER_PDI_fam"/>
    <property type="match status" value="1"/>
</dbReference>
<accession>A0ABP0GY19</accession>
<evidence type="ECO:0000313" key="15">
    <source>
        <dbReference type="EMBL" id="CAK8695988.1"/>
    </source>
</evidence>
<keyword evidence="10" id="KW-0676">Redox-active center</keyword>
<dbReference type="CDD" id="cd02961">
    <property type="entry name" value="PDI_a_family"/>
    <property type="match status" value="1"/>
</dbReference>
<evidence type="ECO:0000256" key="4">
    <source>
        <dbReference type="ARBA" id="ARBA00012723"/>
    </source>
</evidence>
<dbReference type="PRINTS" id="PR00421">
    <property type="entry name" value="THIOREDOXIN"/>
</dbReference>
<comment type="catalytic activity">
    <reaction evidence="1 12">
        <text>Catalyzes the rearrangement of -S-S- bonds in proteins.</text>
        <dbReference type="EC" id="5.3.4.1"/>
    </reaction>
</comment>
<keyword evidence="8" id="KW-1015">Disulfide bond</keyword>
<dbReference type="CDD" id="cd02995">
    <property type="entry name" value="PDI_a_PDI_a'_C"/>
    <property type="match status" value="1"/>
</dbReference>